<keyword evidence="2 3" id="KW-0694">RNA-binding</keyword>
<dbReference type="InterPro" id="IPR012677">
    <property type="entry name" value="Nucleotide-bd_a/b_plait_sf"/>
</dbReference>
<dbReference type="SMART" id="SM00360">
    <property type="entry name" value="RRM"/>
    <property type="match status" value="4"/>
</dbReference>
<evidence type="ECO:0000256" key="5">
    <source>
        <dbReference type="SAM" id="MobiDB-lite"/>
    </source>
</evidence>
<evidence type="ECO:0000256" key="2">
    <source>
        <dbReference type="ARBA" id="ARBA00022884"/>
    </source>
</evidence>
<protein>
    <submittedName>
        <fullName evidence="7">RNA recognition motif. (A.k.a. RRM, RBD, or RNP domain), putative</fullName>
    </submittedName>
</protein>
<feature type="domain" description="RRM" evidence="6">
    <location>
        <begin position="114"/>
        <end position="205"/>
    </location>
</feature>
<feature type="coiled-coil region" evidence="4">
    <location>
        <begin position="407"/>
        <end position="434"/>
    </location>
</feature>
<feature type="domain" description="RRM" evidence="6">
    <location>
        <begin position="575"/>
        <end position="663"/>
    </location>
</feature>
<organism evidence="7 8">
    <name type="scientific">Angomonas deanei</name>
    <dbReference type="NCBI Taxonomy" id="59799"/>
    <lineage>
        <taxon>Eukaryota</taxon>
        <taxon>Discoba</taxon>
        <taxon>Euglenozoa</taxon>
        <taxon>Kinetoplastea</taxon>
        <taxon>Metakinetoplastina</taxon>
        <taxon>Trypanosomatida</taxon>
        <taxon>Trypanosomatidae</taxon>
        <taxon>Strigomonadinae</taxon>
        <taxon>Angomonas</taxon>
    </lineage>
</organism>
<reference evidence="7 8" key="1">
    <citation type="submission" date="2020-08" db="EMBL/GenBank/DDBJ databases">
        <authorList>
            <person name="Newling K."/>
            <person name="Davey J."/>
            <person name="Forrester S."/>
        </authorList>
    </citation>
    <scope>NUCLEOTIDE SEQUENCE [LARGE SCALE GENOMIC DNA]</scope>
    <source>
        <strain evidence="8">Crithidia deanei Carvalho (ATCC PRA-265)</strain>
    </source>
</reference>
<dbReference type="Pfam" id="PF00076">
    <property type="entry name" value="RRM_1"/>
    <property type="match status" value="2"/>
</dbReference>
<dbReference type="Gene3D" id="3.30.70.330">
    <property type="match status" value="4"/>
</dbReference>
<evidence type="ECO:0000313" key="8">
    <source>
        <dbReference type="Proteomes" id="UP000515908"/>
    </source>
</evidence>
<dbReference type="CDD" id="cd12320">
    <property type="entry name" value="RRM6_RBM19_RRM5_MRD1"/>
    <property type="match status" value="1"/>
</dbReference>
<evidence type="ECO:0000256" key="1">
    <source>
        <dbReference type="ARBA" id="ARBA00022737"/>
    </source>
</evidence>
<feature type="region of interest" description="Disordered" evidence="5">
    <location>
        <begin position="1"/>
        <end position="106"/>
    </location>
</feature>
<evidence type="ECO:0000256" key="4">
    <source>
        <dbReference type="SAM" id="Coils"/>
    </source>
</evidence>
<evidence type="ECO:0000313" key="7">
    <source>
        <dbReference type="EMBL" id="CAD2222635.1"/>
    </source>
</evidence>
<dbReference type="EMBL" id="LR877171">
    <property type="protein sequence ID" value="CAD2222635.1"/>
    <property type="molecule type" value="Genomic_DNA"/>
</dbReference>
<feature type="domain" description="RRM" evidence="6">
    <location>
        <begin position="438"/>
        <end position="527"/>
    </location>
</feature>
<evidence type="ECO:0000259" key="6">
    <source>
        <dbReference type="PROSITE" id="PS50102"/>
    </source>
</evidence>
<gene>
    <name evidence="7" type="ORF">ADEAN_001017900</name>
</gene>
<dbReference type="OrthoDB" id="439639at2759"/>
<feature type="domain" description="RRM" evidence="6">
    <location>
        <begin position="321"/>
        <end position="404"/>
    </location>
</feature>
<dbReference type="SUPFAM" id="SSF54928">
    <property type="entry name" value="RNA-binding domain, RBD"/>
    <property type="match status" value="3"/>
</dbReference>
<keyword evidence="1" id="KW-0677">Repeat</keyword>
<feature type="compositionally biased region" description="Low complexity" evidence="5">
    <location>
        <begin position="7"/>
        <end position="16"/>
    </location>
</feature>
<proteinExistence type="predicted"/>
<evidence type="ECO:0000256" key="3">
    <source>
        <dbReference type="PROSITE-ProRule" id="PRU00176"/>
    </source>
</evidence>
<dbReference type="InterPro" id="IPR035979">
    <property type="entry name" value="RBD_domain_sf"/>
</dbReference>
<sequence length="665" mass="76267">MEDEIENNNNNNNSEAELSEINHHNNEVENLESFEEKQKALGTVSDMDFLSMLTSSNNNNNNENEKKEEAETNNENENKDSDDEEVYTKSNNDTKEDNNNNNNVSQEETAFYSRRVCLSNIPYVSTEEQIKNFVVNTFKKYDSAETINIHNLIESIHIPLTMDTRQSKGKAFLLFYNPENAVKCLSYCRGAIFMGRLLHCMAASEDPYANLNHHQNNSVAGNSKFKQEKHEKEVSNQNNINLKWNTLYMNSATAVASVAQRLNLKSENIINIDQKGSAVRAAVAEAFLGNEVKSILDEEHVNISVLENTLQHNVLLPRSNHTILVKNLNLLQPHKNNKKDDEALALQLSKLFLKYGPIESCVFPSSGLFALFHYENSQDARVAFTRLSFKLFNDQPLYLEWAPVGAIMDDKDNNNNNTEEVQEQENKNSELQRKTKVYTLFVNNISFQTSEDDFYTFLVDQCPRLAKHNNNNENEEKNKLLLHFKFMGQQGQAFLTLRDETTLQYVQQKLNKKKLANRILNVEIAKDSVNISNQTIPPEEEEDAMYHKGAAEHQNKNNENNNNNNNNVPAGCDPYKIIVKNLPFEAVEKDVRELFSAFSEIKSVRVPQKKSYNNLQHNIQRNNNHRGFAFVEFLSAGEAQSAMKALRHTHLYGRHLVLEYAKLEE</sequence>
<dbReference type="PANTHER" id="PTHR23236:SF119">
    <property type="entry name" value="NUCLEAR RNA-BINDING PROTEIN SART-3"/>
    <property type="match status" value="1"/>
</dbReference>
<keyword evidence="8" id="KW-1185">Reference proteome</keyword>
<dbReference type="Proteomes" id="UP000515908">
    <property type="component" value="Chromosome 27"/>
</dbReference>
<keyword evidence="4" id="KW-0175">Coiled coil</keyword>
<accession>A0A7G2CT06</accession>
<dbReference type="PROSITE" id="PS50102">
    <property type="entry name" value="RRM"/>
    <property type="match status" value="4"/>
</dbReference>
<dbReference type="VEuPathDB" id="TriTrypDB:ADEAN_001017900"/>
<dbReference type="PANTHER" id="PTHR23236">
    <property type="entry name" value="EUKARYOTIC TRANSLATION INITIATION FACTOR 4B/4H"/>
    <property type="match status" value="1"/>
</dbReference>
<dbReference type="GO" id="GO:0003723">
    <property type="term" value="F:RNA binding"/>
    <property type="evidence" value="ECO:0007669"/>
    <property type="project" value="UniProtKB-UniRule"/>
</dbReference>
<name>A0A7G2CT06_9TRYP</name>
<dbReference type="InterPro" id="IPR000504">
    <property type="entry name" value="RRM_dom"/>
</dbReference>
<dbReference type="AlphaFoldDB" id="A0A7G2CT06"/>